<keyword evidence="8" id="KW-1185">Reference proteome</keyword>
<evidence type="ECO:0000256" key="1">
    <source>
        <dbReference type="ARBA" id="ARBA00022553"/>
    </source>
</evidence>
<keyword evidence="4" id="KW-0418">Kinase</keyword>
<dbReference type="PROSITE" id="PS00109">
    <property type="entry name" value="PROTEIN_KINASE_TYR"/>
    <property type="match status" value="1"/>
</dbReference>
<dbReference type="Proteomes" id="UP000694867">
    <property type="component" value="Unplaced"/>
</dbReference>
<dbReference type="SUPFAM" id="SSF56112">
    <property type="entry name" value="Protein kinase-like (PK-like)"/>
    <property type="match status" value="1"/>
</dbReference>
<dbReference type="InterPro" id="IPR000719">
    <property type="entry name" value="Prot_kinase_dom"/>
</dbReference>
<dbReference type="GO" id="GO:0043235">
    <property type="term" value="C:receptor complex"/>
    <property type="evidence" value="ECO:0007669"/>
    <property type="project" value="TreeGrafter"/>
</dbReference>
<feature type="domain" description="Protein kinase" evidence="7">
    <location>
        <begin position="1"/>
        <end position="210"/>
    </location>
</feature>
<keyword evidence="6" id="KW-0829">Tyrosine-protein kinase</keyword>
<evidence type="ECO:0000256" key="4">
    <source>
        <dbReference type="ARBA" id="ARBA00022777"/>
    </source>
</evidence>
<dbReference type="KEGG" id="goe:100904488"/>
<dbReference type="Gene3D" id="1.10.510.10">
    <property type="entry name" value="Transferase(Phosphotransferase) domain 1"/>
    <property type="match status" value="1"/>
</dbReference>
<keyword evidence="2" id="KW-0808">Transferase</keyword>
<evidence type="ECO:0000313" key="9">
    <source>
        <dbReference type="RefSeq" id="XP_028968727.1"/>
    </source>
</evidence>
<keyword evidence="5" id="KW-0067">ATP-binding</keyword>
<dbReference type="PROSITE" id="PS50011">
    <property type="entry name" value="PROTEIN_KINASE_DOM"/>
    <property type="match status" value="1"/>
</dbReference>
<evidence type="ECO:0000259" key="7">
    <source>
        <dbReference type="PROSITE" id="PS50011"/>
    </source>
</evidence>
<dbReference type="GeneID" id="100904488"/>
<dbReference type="InterPro" id="IPR050122">
    <property type="entry name" value="RTK"/>
</dbReference>
<dbReference type="GO" id="GO:0007169">
    <property type="term" value="P:cell surface receptor protein tyrosine kinase signaling pathway"/>
    <property type="evidence" value="ECO:0007669"/>
    <property type="project" value="TreeGrafter"/>
</dbReference>
<gene>
    <name evidence="9" type="primary">LOC100904488</name>
</gene>
<accession>A0AAJ7SJ56</accession>
<keyword evidence="1" id="KW-0597">Phosphoprotein</keyword>
<dbReference type="InterPro" id="IPR008266">
    <property type="entry name" value="Tyr_kinase_AS"/>
</dbReference>
<dbReference type="GO" id="GO:0005886">
    <property type="term" value="C:plasma membrane"/>
    <property type="evidence" value="ECO:0007669"/>
    <property type="project" value="TreeGrafter"/>
</dbReference>
<dbReference type="PANTHER" id="PTHR24416:SF611">
    <property type="entry name" value="TYROSINE-PROTEIN KINASE TRANSMEMBRANE RECEPTOR ROR"/>
    <property type="match status" value="1"/>
</dbReference>
<evidence type="ECO:0000313" key="8">
    <source>
        <dbReference type="Proteomes" id="UP000694867"/>
    </source>
</evidence>
<dbReference type="RefSeq" id="XP_028968727.1">
    <property type="nucleotide sequence ID" value="XM_029112894.1"/>
</dbReference>
<evidence type="ECO:0000256" key="5">
    <source>
        <dbReference type="ARBA" id="ARBA00022840"/>
    </source>
</evidence>
<dbReference type="PRINTS" id="PR00109">
    <property type="entry name" value="TYRKINASE"/>
</dbReference>
<dbReference type="Pfam" id="PF07714">
    <property type="entry name" value="PK_Tyr_Ser-Thr"/>
    <property type="match status" value="1"/>
</dbReference>
<dbReference type="InterPro" id="IPR020635">
    <property type="entry name" value="Tyr_kinase_cat_dom"/>
</dbReference>
<dbReference type="SMART" id="SM00219">
    <property type="entry name" value="TyrKc"/>
    <property type="match status" value="1"/>
</dbReference>
<dbReference type="CDD" id="cd00192">
    <property type="entry name" value="PTKc"/>
    <property type="match status" value="1"/>
</dbReference>
<sequence>MKELDHPNIVKMVGVVRDSDTLMVMEFLELGSLPAYLELNKRSLGDRELIKFSCDIASAMEYLEREKIVHRDLAARNILVESESKVKLSDFGLAHHLHDGASHSAKSRDRCLPIKWYAPETILWNIFTIKSDVWSFGVTLWEMFTFGEDPVVVYSANATEIGRTLMDGARLRCPEACPPDVYQIMQKCWASEDELRPSFSSLLAAFQDMVERKKRVLASSRVAG</sequence>
<organism evidence="8 9">
    <name type="scientific">Galendromus occidentalis</name>
    <name type="common">western predatory mite</name>
    <dbReference type="NCBI Taxonomy" id="34638"/>
    <lineage>
        <taxon>Eukaryota</taxon>
        <taxon>Metazoa</taxon>
        <taxon>Ecdysozoa</taxon>
        <taxon>Arthropoda</taxon>
        <taxon>Chelicerata</taxon>
        <taxon>Arachnida</taxon>
        <taxon>Acari</taxon>
        <taxon>Parasitiformes</taxon>
        <taxon>Mesostigmata</taxon>
        <taxon>Gamasina</taxon>
        <taxon>Phytoseioidea</taxon>
        <taxon>Phytoseiidae</taxon>
        <taxon>Typhlodrominae</taxon>
        <taxon>Galendromus</taxon>
    </lineage>
</organism>
<dbReference type="GO" id="GO:0004714">
    <property type="term" value="F:transmembrane receptor protein tyrosine kinase activity"/>
    <property type="evidence" value="ECO:0007669"/>
    <property type="project" value="TreeGrafter"/>
</dbReference>
<proteinExistence type="predicted"/>
<name>A0AAJ7SJ56_9ACAR</name>
<evidence type="ECO:0000256" key="6">
    <source>
        <dbReference type="ARBA" id="ARBA00023137"/>
    </source>
</evidence>
<dbReference type="FunFam" id="1.10.510.10:FF:000027">
    <property type="entry name" value="Receptor protein-tyrosine kinase"/>
    <property type="match status" value="1"/>
</dbReference>
<dbReference type="AlphaFoldDB" id="A0AAJ7SJ56"/>
<dbReference type="InterPro" id="IPR001245">
    <property type="entry name" value="Ser-Thr/Tyr_kinase_cat_dom"/>
</dbReference>
<dbReference type="InterPro" id="IPR011009">
    <property type="entry name" value="Kinase-like_dom_sf"/>
</dbReference>
<dbReference type="PIRSF" id="PIRSF000654">
    <property type="entry name" value="Integrin-linked_kinase"/>
    <property type="match status" value="1"/>
</dbReference>
<protein>
    <submittedName>
        <fullName evidence="9">Tyrosine-protein kinase SYK-like</fullName>
    </submittedName>
</protein>
<dbReference type="GO" id="GO:0005524">
    <property type="term" value="F:ATP binding"/>
    <property type="evidence" value="ECO:0007669"/>
    <property type="project" value="UniProtKB-KW"/>
</dbReference>
<dbReference type="PANTHER" id="PTHR24416">
    <property type="entry name" value="TYROSINE-PROTEIN KINASE RECEPTOR"/>
    <property type="match status" value="1"/>
</dbReference>
<evidence type="ECO:0000256" key="2">
    <source>
        <dbReference type="ARBA" id="ARBA00022679"/>
    </source>
</evidence>
<keyword evidence="3" id="KW-0547">Nucleotide-binding</keyword>
<evidence type="ECO:0000256" key="3">
    <source>
        <dbReference type="ARBA" id="ARBA00022741"/>
    </source>
</evidence>
<reference evidence="9" key="1">
    <citation type="submission" date="2025-08" db="UniProtKB">
        <authorList>
            <consortium name="RefSeq"/>
        </authorList>
    </citation>
    <scope>IDENTIFICATION</scope>
</reference>